<organism evidence="7 8">
    <name type="scientific">Natronospira bacteriovora</name>
    <dbReference type="NCBI Taxonomy" id="3069753"/>
    <lineage>
        <taxon>Bacteria</taxon>
        <taxon>Pseudomonadati</taxon>
        <taxon>Pseudomonadota</taxon>
        <taxon>Gammaproteobacteria</taxon>
        <taxon>Natronospirales</taxon>
        <taxon>Natronospiraceae</taxon>
        <taxon>Natronospira</taxon>
    </lineage>
</organism>
<dbReference type="GO" id="GO:0004140">
    <property type="term" value="F:dephospho-CoA kinase activity"/>
    <property type="evidence" value="ECO:0007669"/>
    <property type="project" value="UniProtKB-EC"/>
</dbReference>
<evidence type="ECO:0000313" key="7">
    <source>
        <dbReference type="EMBL" id="MDQ2069493.1"/>
    </source>
</evidence>
<evidence type="ECO:0000256" key="4">
    <source>
        <dbReference type="ARBA" id="ARBA00022993"/>
    </source>
</evidence>
<evidence type="ECO:0000313" key="8">
    <source>
        <dbReference type="Proteomes" id="UP001239019"/>
    </source>
</evidence>
<comment type="pathway">
    <text evidence="5">Cofactor biosynthesis; coenzyme A biosynthesis; CoA from (R)-pantothenate: step 5/5.</text>
</comment>
<evidence type="ECO:0000256" key="1">
    <source>
        <dbReference type="ARBA" id="ARBA00009018"/>
    </source>
</evidence>
<keyword evidence="5" id="KW-0963">Cytoplasm</keyword>
<dbReference type="CDD" id="cd02022">
    <property type="entry name" value="DPCK"/>
    <property type="match status" value="1"/>
</dbReference>
<dbReference type="InterPro" id="IPR001977">
    <property type="entry name" value="Depp_CoAkinase"/>
</dbReference>
<dbReference type="Pfam" id="PF01121">
    <property type="entry name" value="CoaE"/>
    <property type="match status" value="1"/>
</dbReference>
<evidence type="ECO:0000256" key="5">
    <source>
        <dbReference type="HAMAP-Rule" id="MF_00376"/>
    </source>
</evidence>
<proteinExistence type="inferred from homology"/>
<dbReference type="InterPro" id="IPR027417">
    <property type="entry name" value="P-loop_NTPase"/>
</dbReference>
<dbReference type="RefSeq" id="WP_306727994.1">
    <property type="nucleotide sequence ID" value="NZ_JAVDDT010000003.1"/>
</dbReference>
<dbReference type="HAMAP" id="MF_00376">
    <property type="entry name" value="Dephospho_CoA_kinase"/>
    <property type="match status" value="1"/>
</dbReference>
<name>A0ABU0W6W0_9GAMM</name>
<keyword evidence="2 5" id="KW-0547">Nucleotide-binding</keyword>
<comment type="catalytic activity">
    <reaction evidence="5">
        <text>3'-dephospho-CoA + ATP = ADP + CoA + H(+)</text>
        <dbReference type="Rhea" id="RHEA:18245"/>
        <dbReference type="ChEBI" id="CHEBI:15378"/>
        <dbReference type="ChEBI" id="CHEBI:30616"/>
        <dbReference type="ChEBI" id="CHEBI:57287"/>
        <dbReference type="ChEBI" id="CHEBI:57328"/>
        <dbReference type="ChEBI" id="CHEBI:456216"/>
        <dbReference type="EC" id="2.7.1.24"/>
    </reaction>
</comment>
<dbReference type="Gene3D" id="3.40.50.300">
    <property type="entry name" value="P-loop containing nucleotide triphosphate hydrolases"/>
    <property type="match status" value="1"/>
</dbReference>
<comment type="function">
    <text evidence="5">Catalyzes the phosphorylation of the 3'-hydroxyl group of dephosphocoenzyme A to form coenzyme A.</text>
</comment>
<comment type="subcellular location">
    <subcellularLocation>
        <location evidence="5">Cytoplasm</location>
    </subcellularLocation>
</comment>
<sequence>MREKPRKAPFKVALTGGAGSGKSAVAARLREKGVTVIDTDQLARTVVAPGSEGLEAVVGAFGSDVLDDDGQLDRRRLRERILGDASSRRQLEAILHPRIMAALASAMEAADGAYVVAEIPLLVESGHAGSFDHVVTVEAPMATRLKRMMARDGVTEPAARALIDAQASTEQRCAIADSVIENDGTLAALNEQVDALHHRLVQLGAPTA</sequence>
<dbReference type="EC" id="2.7.1.24" evidence="5 6"/>
<dbReference type="PANTHER" id="PTHR10695">
    <property type="entry name" value="DEPHOSPHO-COA KINASE-RELATED"/>
    <property type="match status" value="1"/>
</dbReference>
<evidence type="ECO:0000256" key="6">
    <source>
        <dbReference type="NCBIfam" id="TIGR00152"/>
    </source>
</evidence>
<dbReference type="Proteomes" id="UP001239019">
    <property type="component" value="Unassembled WGS sequence"/>
</dbReference>
<dbReference type="EMBL" id="JAVDDT010000003">
    <property type="protein sequence ID" value="MDQ2069493.1"/>
    <property type="molecule type" value="Genomic_DNA"/>
</dbReference>
<evidence type="ECO:0000256" key="2">
    <source>
        <dbReference type="ARBA" id="ARBA00022741"/>
    </source>
</evidence>
<comment type="similarity">
    <text evidence="1 5">Belongs to the CoaE family.</text>
</comment>
<keyword evidence="5 7" id="KW-0418">Kinase</keyword>
<reference evidence="7 8" key="1">
    <citation type="submission" date="2023-08" db="EMBL/GenBank/DDBJ databases">
        <title>Whole-genome sequencing of halo(alkali)philic microorganisms from hypersaline lakes.</title>
        <authorList>
            <person name="Sorokin D.Y."/>
            <person name="Abbas B."/>
            <person name="Merkel A.Y."/>
        </authorList>
    </citation>
    <scope>NUCLEOTIDE SEQUENCE [LARGE SCALE GENOMIC DNA]</scope>
    <source>
        <strain evidence="7 8">AB-CW4</strain>
    </source>
</reference>
<dbReference type="PANTHER" id="PTHR10695:SF46">
    <property type="entry name" value="BIFUNCTIONAL COENZYME A SYNTHASE-RELATED"/>
    <property type="match status" value="1"/>
</dbReference>
<protein>
    <recommendedName>
        <fullName evidence="5 6">Dephospho-CoA kinase</fullName>
        <ecNumber evidence="5 6">2.7.1.24</ecNumber>
    </recommendedName>
    <alternativeName>
        <fullName evidence="5">Dephosphocoenzyme A kinase</fullName>
    </alternativeName>
</protein>
<keyword evidence="5 7" id="KW-0808">Transferase</keyword>
<feature type="binding site" evidence="5">
    <location>
        <begin position="19"/>
        <end position="24"/>
    </location>
    <ligand>
        <name>ATP</name>
        <dbReference type="ChEBI" id="CHEBI:30616"/>
    </ligand>
</feature>
<gene>
    <name evidence="5 7" type="primary">coaE</name>
    <name evidence="7" type="ORF">RBH19_06385</name>
</gene>
<dbReference type="NCBIfam" id="TIGR00152">
    <property type="entry name" value="dephospho-CoA kinase"/>
    <property type="match status" value="1"/>
</dbReference>
<keyword evidence="8" id="KW-1185">Reference proteome</keyword>
<comment type="caution">
    <text evidence="7">The sequence shown here is derived from an EMBL/GenBank/DDBJ whole genome shotgun (WGS) entry which is preliminary data.</text>
</comment>
<accession>A0ABU0W6W0</accession>
<keyword evidence="3 5" id="KW-0067">ATP-binding</keyword>
<keyword evidence="4 5" id="KW-0173">Coenzyme A biosynthesis</keyword>
<dbReference type="PROSITE" id="PS51219">
    <property type="entry name" value="DPCK"/>
    <property type="match status" value="1"/>
</dbReference>
<dbReference type="SUPFAM" id="SSF52540">
    <property type="entry name" value="P-loop containing nucleoside triphosphate hydrolases"/>
    <property type="match status" value="1"/>
</dbReference>
<evidence type="ECO:0000256" key="3">
    <source>
        <dbReference type="ARBA" id="ARBA00022840"/>
    </source>
</evidence>